<dbReference type="SMART" id="SM01321">
    <property type="entry name" value="Y1_Tnp"/>
    <property type="match status" value="1"/>
</dbReference>
<name>A0ABS5U653_9BACT</name>
<protein>
    <submittedName>
        <fullName evidence="3">Transposase</fullName>
    </submittedName>
</protein>
<comment type="caution">
    <text evidence="3">The sequence shown here is derived from an EMBL/GenBank/DDBJ whole genome shotgun (WGS) entry which is preliminary data.</text>
</comment>
<dbReference type="CDD" id="cd06571">
    <property type="entry name" value="Bac_DnaA_C"/>
    <property type="match status" value="1"/>
</dbReference>
<evidence type="ECO:0000313" key="4">
    <source>
        <dbReference type="Proteomes" id="UP000784128"/>
    </source>
</evidence>
<dbReference type="PANTHER" id="PTHR34322:SF2">
    <property type="entry name" value="TRANSPOSASE IS200-LIKE DOMAIN-CONTAINING PROTEIN"/>
    <property type="match status" value="1"/>
</dbReference>
<keyword evidence="4" id="KW-1185">Reference proteome</keyword>
<feature type="domain" description="Chromosomal replication initiator DnaA C-terminal" evidence="1">
    <location>
        <begin position="240"/>
        <end position="308"/>
    </location>
</feature>
<dbReference type="Pfam" id="PF01797">
    <property type="entry name" value="Y1_Tnp"/>
    <property type="match status" value="1"/>
</dbReference>
<dbReference type="Gene3D" id="3.30.70.1290">
    <property type="entry name" value="Transposase IS200-like"/>
    <property type="match status" value="1"/>
</dbReference>
<gene>
    <name evidence="3" type="ORF">KJB30_05045</name>
</gene>
<dbReference type="SUPFAM" id="SSF143422">
    <property type="entry name" value="Transposase IS200-like"/>
    <property type="match status" value="1"/>
</dbReference>
<evidence type="ECO:0000259" key="1">
    <source>
        <dbReference type="SMART" id="SM00760"/>
    </source>
</evidence>
<dbReference type="Pfam" id="PF08299">
    <property type="entry name" value="Bac_DnaA_C"/>
    <property type="match status" value="1"/>
</dbReference>
<dbReference type="PANTHER" id="PTHR34322">
    <property type="entry name" value="TRANSPOSASE, Y1_TNP DOMAIN-CONTAINING"/>
    <property type="match status" value="1"/>
</dbReference>
<dbReference type="EMBL" id="JAHDYS010000004">
    <property type="protein sequence ID" value="MBT1071136.1"/>
    <property type="molecule type" value="Genomic_DNA"/>
</dbReference>
<dbReference type="SMART" id="SM00760">
    <property type="entry name" value="Bac_DnaA_C"/>
    <property type="match status" value="1"/>
</dbReference>
<dbReference type="InterPro" id="IPR010921">
    <property type="entry name" value="Trp_repressor/repl_initiator"/>
</dbReference>
<evidence type="ECO:0000313" key="3">
    <source>
        <dbReference type="EMBL" id="MBT1071136.1"/>
    </source>
</evidence>
<feature type="domain" description="Transposase IS200-like" evidence="2">
    <location>
        <begin position="9"/>
        <end position="123"/>
    </location>
</feature>
<sequence>MPRTARLDMPDLLQHVIVRGVDRCDIFRDDDDRRRFLLNLSKLLVQTGTECLAWSLLTNHCHLLLRPRKTLLAPLMRRLLTGYAIYFNLKHNRSGHLFQNRYKSIVCEENEYLLELVRYIHLNPLRAGLVKNLEELERYAWSDHSVVLGKAALDGQVTDEVLLLFSQKKREARKRYQLFVADGVVLGKRQELGGGRRLSRALLEDLGEEQYDERVLGSGQFVEDLRMRRELESKFPCAMEIEDIITRVCRYYEINPEELRLKSRARRIADARSIICYLAVRQTGHSGVEVGRQVTLSRAGVSVAAGRGEHMVKNDKALLALIDK</sequence>
<proteinExistence type="predicted"/>
<dbReference type="InterPro" id="IPR013159">
    <property type="entry name" value="DnaA_C"/>
</dbReference>
<dbReference type="SUPFAM" id="SSF48295">
    <property type="entry name" value="TrpR-like"/>
    <property type="match status" value="1"/>
</dbReference>
<dbReference type="InterPro" id="IPR036515">
    <property type="entry name" value="Transposase_17_sf"/>
</dbReference>
<dbReference type="Proteomes" id="UP000784128">
    <property type="component" value="Unassembled WGS sequence"/>
</dbReference>
<organism evidence="3 4">
    <name type="scientific">Pelotalea chapellei</name>
    <dbReference type="NCBI Taxonomy" id="44671"/>
    <lineage>
        <taxon>Bacteria</taxon>
        <taxon>Pseudomonadati</taxon>
        <taxon>Thermodesulfobacteriota</taxon>
        <taxon>Desulfuromonadia</taxon>
        <taxon>Geobacterales</taxon>
        <taxon>Geobacteraceae</taxon>
        <taxon>Pelotalea</taxon>
    </lineage>
</organism>
<dbReference type="InterPro" id="IPR002686">
    <property type="entry name" value="Transposase_17"/>
</dbReference>
<evidence type="ECO:0000259" key="2">
    <source>
        <dbReference type="SMART" id="SM01321"/>
    </source>
</evidence>
<accession>A0ABS5U653</accession>
<reference evidence="3 4" key="1">
    <citation type="submission" date="2021-05" db="EMBL/GenBank/DDBJ databases">
        <title>The draft genome of Geobacter chapellei DSM 13688.</title>
        <authorList>
            <person name="Xu Z."/>
            <person name="Masuda Y."/>
            <person name="Itoh H."/>
            <person name="Senoo K."/>
        </authorList>
    </citation>
    <scope>NUCLEOTIDE SEQUENCE [LARGE SCALE GENOMIC DNA]</scope>
    <source>
        <strain evidence="3 4">DSM 13688</strain>
    </source>
</reference>
<dbReference type="Gene3D" id="1.10.1750.10">
    <property type="match status" value="1"/>
</dbReference>